<sequence length="283" mass="31237">MPAAASAGPTAAASAAIRRPERHHPTTSRPPLFLAYFLAYFKLTPDYSLESLPLLPLASSSCSSSPCLVFASEDFHSKFVQMLAVPSPPSLEVKERHNEDGQANRKPHLGTPQHPLHLAVGTPFSLDLEEYLPEDYCVTLKVHIMGNCLRHHHESSQVHWGGEDWTPALMTEKERSEAVSKPAAGYVSKSTSSMELKIKITKKQLEQYLLHDRKLLQEAEGSSVHQALAQLISLSADCEAAQHRPGWRPRLQSIPEGRGKKGVVDLFKIEMSLAINILVGRSI</sequence>
<evidence type="ECO:0000313" key="2">
    <source>
        <dbReference type="EMBL" id="KAJ8420294.1"/>
    </source>
</evidence>
<protein>
    <submittedName>
        <fullName evidence="2">Uncharacterized protein</fullName>
    </submittedName>
</protein>
<feature type="compositionally biased region" description="Low complexity" evidence="1">
    <location>
        <begin position="1"/>
        <end position="16"/>
    </location>
</feature>
<reference evidence="2" key="1">
    <citation type="submission" date="2022-04" db="EMBL/GenBank/DDBJ databases">
        <title>Carnegiea gigantea Genome sequencing and assembly v2.</title>
        <authorList>
            <person name="Copetti D."/>
            <person name="Sanderson M.J."/>
            <person name="Burquez A."/>
            <person name="Wojciechowski M.F."/>
        </authorList>
    </citation>
    <scope>NUCLEOTIDE SEQUENCE</scope>
    <source>
        <strain evidence="2">SGP5-SGP5p</strain>
        <tissue evidence="2">Aerial part</tissue>
    </source>
</reference>
<feature type="region of interest" description="Disordered" evidence="1">
    <location>
        <begin position="90"/>
        <end position="115"/>
    </location>
</feature>
<dbReference type="AlphaFoldDB" id="A0A9Q1GJD6"/>
<gene>
    <name evidence="2" type="ORF">Cgig2_000414</name>
</gene>
<keyword evidence="3" id="KW-1185">Reference proteome</keyword>
<evidence type="ECO:0000313" key="3">
    <source>
        <dbReference type="Proteomes" id="UP001153076"/>
    </source>
</evidence>
<dbReference type="PANTHER" id="PTHR33647:SF5">
    <property type="entry name" value="OS01G0793900 PROTEIN"/>
    <property type="match status" value="1"/>
</dbReference>
<name>A0A9Q1GJD6_9CARY</name>
<dbReference type="PANTHER" id="PTHR33647">
    <property type="entry name" value="OS01G0793900 PROTEIN"/>
    <property type="match status" value="1"/>
</dbReference>
<proteinExistence type="predicted"/>
<feature type="compositionally biased region" description="Basic and acidic residues" evidence="1">
    <location>
        <begin position="92"/>
        <end position="103"/>
    </location>
</feature>
<dbReference type="EMBL" id="JAKOGI010003594">
    <property type="protein sequence ID" value="KAJ8420294.1"/>
    <property type="molecule type" value="Genomic_DNA"/>
</dbReference>
<accession>A0A9Q1GJD6</accession>
<dbReference type="Proteomes" id="UP001153076">
    <property type="component" value="Unassembled WGS sequence"/>
</dbReference>
<comment type="caution">
    <text evidence="2">The sequence shown here is derived from an EMBL/GenBank/DDBJ whole genome shotgun (WGS) entry which is preliminary data.</text>
</comment>
<dbReference type="OrthoDB" id="610799at2759"/>
<evidence type="ECO:0000256" key="1">
    <source>
        <dbReference type="SAM" id="MobiDB-lite"/>
    </source>
</evidence>
<feature type="region of interest" description="Disordered" evidence="1">
    <location>
        <begin position="1"/>
        <end position="27"/>
    </location>
</feature>
<organism evidence="2 3">
    <name type="scientific">Carnegiea gigantea</name>
    <dbReference type="NCBI Taxonomy" id="171969"/>
    <lineage>
        <taxon>Eukaryota</taxon>
        <taxon>Viridiplantae</taxon>
        <taxon>Streptophyta</taxon>
        <taxon>Embryophyta</taxon>
        <taxon>Tracheophyta</taxon>
        <taxon>Spermatophyta</taxon>
        <taxon>Magnoliopsida</taxon>
        <taxon>eudicotyledons</taxon>
        <taxon>Gunneridae</taxon>
        <taxon>Pentapetalae</taxon>
        <taxon>Caryophyllales</taxon>
        <taxon>Cactineae</taxon>
        <taxon>Cactaceae</taxon>
        <taxon>Cactoideae</taxon>
        <taxon>Echinocereeae</taxon>
        <taxon>Carnegiea</taxon>
    </lineage>
</organism>